<evidence type="ECO:0000256" key="1">
    <source>
        <dbReference type="SAM" id="MobiDB-lite"/>
    </source>
</evidence>
<dbReference type="InterPro" id="IPR029063">
    <property type="entry name" value="SAM-dependent_MTases_sf"/>
</dbReference>
<protein>
    <submittedName>
        <fullName evidence="2">SAM-dependent methyltransferase</fullName>
    </submittedName>
</protein>
<feature type="non-terminal residue" evidence="2">
    <location>
        <position position="1"/>
    </location>
</feature>
<organism evidence="2 3">
    <name type="scientific">Actinomadura bangladeshensis</name>
    <dbReference type="NCBI Taxonomy" id="453573"/>
    <lineage>
        <taxon>Bacteria</taxon>
        <taxon>Bacillati</taxon>
        <taxon>Actinomycetota</taxon>
        <taxon>Actinomycetes</taxon>
        <taxon>Streptosporangiales</taxon>
        <taxon>Thermomonosporaceae</taxon>
        <taxon>Actinomadura</taxon>
    </lineage>
</organism>
<name>A0A6L9QVW4_9ACTN</name>
<dbReference type="GO" id="GO:0032259">
    <property type="term" value="P:methylation"/>
    <property type="evidence" value="ECO:0007669"/>
    <property type="project" value="UniProtKB-KW"/>
</dbReference>
<dbReference type="EMBL" id="JAAGLI010001179">
    <property type="protein sequence ID" value="NEA29346.1"/>
    <property type="molecule type" value="Genomic_DNA"/>
</dbReference>
<dbReference type="Gene3D" id="3.40.50.150">
    <property type="entry name" value="Vaccinia Virus protein VP39"/>
    <property type="match status" value="1"/>
</dbReference>
<keyword evidence="2" id="KW-0808">Transferase</keyword>
<reference evidence="2 3" key="1">
    <citation type="submission" date="2020-01" db="EMBL/GenBank/DDBJ databases">
        <title>Insect and environment-associated Actinomycetes.</title>
        <authorList>
            <person name="Currrie C."/>
            <person name="Chevrette M."/>
            <person name="Carlson C."/>
            <person name="Stubbendieck R."/>
            <person name="Wendt-Pienkowski E."/>
        </authorList>
    </citation>
    <scope>NUCLEOTIDE SEQUENCE [LARGE SCALE GENOMIC DNA]</scope>
    <source>
        <strain evidence="2 3">SID10258</strain>
    </source>
</reference>
<dbReference type="AlphaFoldDB" id="A0A6L9QVW4"/>
<keyword evidence="2" id="KW-0489">Methyltransferase</keyword>
<proteinExistence type="predicted"/>
<feature type="region of interest" description="Disordered" evidence="1">
    <location>
        <begin position="87"/>
        <end position="107"/>
    </location>
</feature>
<gene>
    <name evidence="2" type="ORF">G3I70_43600</name>
</gene>
<dbReference type="SUPFAM" id="SSF53335">
    <property type="entry name" value="S-adenosyl-L-methionine-dependent methyltransferases"/>
    <property type="match status" value="1"/>
</dbReference>
<accession>A0A6L9QVW4</accession>
<dbReference type="GO" id="GO:0008168">
    <property type="term" value="F:methyltransferase activity"/>
    <property type="evidence" value="ECO:0007669"/>
    <property type="project" value="UniProtKB-KW"/>
</dbReference>
<evidence type="ECO:0000313" key="2">
    <source>
        <dbReference type="EMBL" id="NEA29346.1"/>
    </source>
</evidence>
<comment type="caution">
    <text evidence="2">The sequence shown here is derived from an EMBL/GenBank/DDBJ whole genome shotgun (WGS) entry which is preliminary data.</text>
</comment>
<dbReference type="Proteomes" id="UP000475532">
    <property type="component" value="Unassembled WGS sequence"/>
</dbReference>
<evidence type="ECO:0000313" key="3">
    <source>
        <dbReference type="Proteomes" id="UP000475532"/>
    </source>
</evidence>
<sequence length="107" mass="11788">ITCVHGLHYVGDKLAALTRAASWLTENGLLVANFDARSIRLPDGSPAARPLTTSLRQAGFTYDPRRRRISLRGNRTIELPYHYEGADDRAGPNYTGQPAVDSFYTPA</sequence>